<feature type="compositionally biased region" description="Basic and acidic residues" evidence="1">
    <location>
        <begin position="1"/>
        <end position="12"/>
    </location>
</feature>
<dbReference type="EMBL" id="LAVV01007449">
    <property type="protein sequence ID" value="KNZ55892.1"/>
    <property type="molecule type" value="Genomic_DNA"/>
</dbReference>
<organism evidence="2 3">
    <name type="scientific">Puccinia sorghi</name>
    <dbReference type="NCBI Taxonomy" id="27349"/>
    <lineage>
        <taxon>Eukaryota</taxon>
        <taxon>Fungi</taxon>
        <taxon>Dikarya</taxon>
        <taxon>Basidiomycota</taxon>
        <taxon>Pucciniomycotina</taxon>
        <taxon>Pucciniomycetes</taxon>
        <taxon>Pucciniales</taxon>
        <taxon>Pucciniaceae</taxon>
        <taxon>Puccinia</taxon>
    </lineage>
</organism>
<reference evidence="2 3" key="1">
    <citation type="submission" date="2015-08" db="EMBL/GenBank/DDBJ databases">
        <title>Next Generation Sequencing and Analysis of the Genome of Puccinia sorghi L Schw, the Causal Agent of Maize Common Rust.</title>
        <authorList>
            <person name="Rochi L."/>
            <person name="Burguener G."/>
            <person name="Darino M."/>
            <person name="Turjanski A."/>
            <person name="Kreff E."/>
            <person name="Dieguez M.J."/>
            <person name="Sacco F."/>
        </authorList>
    </citation>
    <scope>NUCLEOTIDE SEQUENCE [LARGE SCALE GENOMIC DNA]</scope>
    <source>
        <strain evidence="2 3">RO10H11247</strain>
    </source>
</reference>
<feature type="region of interest" description="Disordered" evidence="1">
    <location>
        <begin position="1"/>
        <end position="34"/>
    </location>
</feature>
<dbReference type="VEuPathDB" id="FungiDB:VP01_2551g3"/>
<keyword evidence="3" id="KW-1185">Reference proteome</keyword>
<evidence type="ECO:0000313" key="3">
    <source>
        <dbReference type="Proteomes" id="UP000037035"/>
    </source>
</evidence>
<evidence type="ECO:0000313" key="2">
    <source>
        <dbReference type="EMBL" id="KNZ55892.1"/>
    </source>
</evidence>
<accession>A0A0L6V5U5</accession>
<dbReference type="Proteomes" id="UP000037035">
    <property type="component" value="Unassembled WGS sequence"/>
</dbReference>
<protein>
    <submittedName>
        <fullName evidence="2">Uncharacterized protein</fullName>
    </submittedName>
</protein>
<proteinExistence type="predicted"/>
<evidence type="ECO:0000256" key="1">
    <source>
        <dbReference type="SAM" id="MobiDB-lite"/>
    </source>
</evidence>
<dbReference type="AlphaFoldDB" id="A0A0L6V5U5"/>
<name>A0A0L6V5U5_9BASI</name>
<comment type="caution">
    <text evidence="2">The sequence shown here is derived from an EMBL/GenBank/DDBJ whole genome shotgun (WGS) entry which is preliminary data.</text>
</comment>
<gene>
    <name evidence="2" type="ORF">VP01_2551g3</name>
</gene>
<sequence length="157" mass="16974">MTPDSRAGRDVENEAGCDVKDEDGSDVKDDTSSLGESSLVSSICQSITSFIKTMMGCNSASSQLPNAPTSSELDAWDTWQERAQEDLSKHIQTKISGATTAISTNFTPAGHVFSSPLISTRVKTDCNKECEDRGFPHITFEWNSLTLSSSDWNNATA</sequence>